<accession>A0A9P0DYG0</accession>
<dbReference type="EMBL" id="OV725077">
    <property type="protein sequence ID" value="CAH1390354.1"/>
    <property type="molecule type" value="Genomic_DNA"/>
</dbReference>
<evidence type="ECO:0000313" key="2">
    <source>
        <dbReference type="Proteomes" id="UP001152798"/>
    </source>
</evidence>
<reference evidence="1" key="1">
    <citation type="submission" date="2022-01" db="EMBL/GenBank/DDBJ databases">
        <authorList>
            <person name="King R."/>
        </authorList>
    </citation>
    <scope>NUCLEOTIDE SEQUENCE</scope>
</reference>
<name>A0A9P0DYG0_NEZVI</name>
<sequence>MERNYTSDAVLSARTERALKCFPCSLAESSTSKRHLRRHLALSRYYLSSGFIFASDAASVAAEGGD</sequence>
<proteinExistence type="predicted"/>
<evidence type="ECO:0000313" key="1">
    <source>
        <dbReference type="EMBL" id="CAH1390354.1"/>
    </source>
</evidence>
<dbReference type="OrthoDB" id="10381812at2759"/>
<dbReference type="Proteomes" id="UP001152798">
    <property type="component" value="Chromosome 1"/>
</dbReference>
<organism evidence="1 2">
    <name type="scientific">Nezara viridula</name>
    <name type="common">Southern green stink bug</name>
    <name type="synonym">Cimex viridulus</name>
    <dbReference type="NCBI Taxonomy" id="85310"/>
    <lineage>
        <taxon>Eukaryota</taxon>
        <taxon>Metazoa</taxon>
        <taxon>Ecdysozoa</taxon>
        <taxon>Arthropoda</taxon>
        <taxon>Hexapoda</taxon>
        <taxon>Insecta</taxon>
        <taxon>Pterygota</taxon>
        <taxon>Neoptera</taxon>
        <taxon>Paraneoptera</taxon>
        <taxon>Hemiptera</taxon>
        <taxon>Heteroptera</taxon>
        <taxon>Panheteroptera</taxon>
        <taxon>Pentatomomorpha</taxon>
        <taxon>Pentatomoidea</taxon>
        <taxon>Pentatomidae</taxon>
        <taxon>Pentatominae</taxon>
        <taxon>Nezara</taxon>
    </lineage>
</organism>
<gene>
    <name evidence="1" type="ORF">NEZAVI_LOCUS1572</name>
</gene>
<dbReference type="AlphaFoldDB" id="A0A9P0DYG0"/>
<protein>
    <submittedName>
        <fullName evidence="1">Uncharacterized protein</fullName>
    </submittedName>
</protein>
<keyword evidence="2" id="KW-1185">Reference proteome</keyword>